<dbReference type="Pfam" id="PF22667">
    <property type="entry name" value="Lon_lid"/>
    <property type="match status" value="1"/>
</dbReference>
<dbReference type="GO" id="GO:0005759">
    <property type="term" value="C:mitochondrial matrix"/>
    <property type="evidence" value="ECO:0007669"/>
    <property type="project" value="TreeGrafter"/>
</dbReference>
<keyword evidence="4" id="KW-1185">Reference proteome</keyword>
<dbReference type="InterPro" id="IPR027065">
    <property type="entry name" value="Lon_Prtase"/>
</dbReference>
<sequence>MDEGCIIELLTYIDAGKKNFLWGLDNAKTETAPVQVEVTDAALLALIENYYREAAVRNLQKQIKKIYCKIALQLVRKGPSNERPIARVHVVLSNETTTESLSEFVEAEVGGATQVVAGSVEGSSNEMASETTEEAETVQSDFPADQI</sequence>
<dbReference type="EMBL" id="CM018039">
    <property type="protein sequence ID" value="KAA8536748.1"/>
    <property type="molecule type" value="Genomic_DNA"/>
</dbReference>
<dbReference type="Proteomes" id="UP000325577">
    <property type="component" value="Linkage Group LG16"/>
</dbReference>
<dbReference type="GO" id="GO:0004176">
    <property type="term" value="F:ATP-dependent peptidase activity"/>
    <property type="evidence" value="ECO:0007669"/>
    <property type="project" value="InterPro"/>
</dbReference>
<feature type="domain" description="Lon protease AAA+ ATPase lid" evidence="2">
    <location>
        <begin position="33"/>
        <end position="78"/>
    </location>
</feature>
<dbReference type="InterPro" id="IPR054594">
    <property type="entry name" value="Lon_lid"/>
</dbReference>
<dbReference type="GO" id="GO:0003697">
    <property type="term" value="F:single-stranded DNA binding"/>
    <property type="evidence" value="ECO:0007669"/>
    <property type="project" value="TreeGrafter"/>
</dbReference>
<dbReference type="OrthoDB" id="2411602at2759"/>
<dbReference type="GO" id="GO:0051131">
    <property type="term" value="P:chaperone-mediated protein complex assembly"/>
    <property type="evidence" value="ECO:0007669"/>
    <property type="project" value="TreeGrafter"/>
</dbReference>
<dbReference type="PANTHER" id="PTHR43718:SF2">
    <property type="entry name" value="LON PROTEASE HOMOLOG, MITOCHONDRIAL"/>
    <property type="match status" value="1"/>
</dbReference>
<organism evidence="3 4">
    <name type="scientific">Nyssa sinensis</name>
    <dbReference type="NCBI Taxonomy" id="561372"/>
    <lineage>
        <taxon>Eukaryota</taxon>
        <taxon>Viridiplantae</taxon>
        <taxon>Streptophyta</taxon>
        <taxon>Embryophyta</taxon>
        <taxon>Tracheophyta</taxon>
        <taxon>Spermatophyta</taxon>
        <taxon>Magnoliopsida</taxon>
        <taxon>eudicotyledons</taxon>
        <taxon>Gunneridae</taxon>
        <taxon>Pentapetalae</taxon>
        <taxon>asterids</taxon>
        <taxon>Cornales</taxon>
        <taxon>Nyssaceae</taxon>
        <taxon>Nyssa</taxon>
    </lineage>
</organism>
<proteinExistence type="predicted"/>
<gene>
    <name evidence="3" type="ORF">F0562_029226</name>
</gene>
<evidence type="ECO:0000259" key="2">
    <source>
        <dbReference type="Pfam" id="PF22667"/>
    </source>
</evidence>
<dbReference type="GO" id="GO:0007005">
    <property type="term" value="P:mitochondrion organization"/>
    <property type="evidence" value="ECO:0007669"/>
    <property type="project" value="TreeGrafter"/>
</dbReference>
<dbReference type="GO" id="GO:0004252">
    <property type="term" value="F:serine-type endopeptidase activity"/>
    <property type="evidence" value="ECO:0007669"/>
    <property type="project" value="InterPro"/>
</dbReference>
<dbReference type="AlphaFoldDB" id="A0A5J5B2A5"/>
<evidence type="ECO:0000313" key="4">
    <source>
        <dbReference type="Proteomes" id="UP000325577"/>
    </source>
</evidence>
<feature type="region of interest" description="Disordered" evidence="1">
    <location>
        <begin position="120"/>
        <end position="147"/>
    </location>
</feature>
<evidence type="ECO:0000313" key="3">
    <source>
        <dbReference type="EMBL" id="KAA8536748.1"/>
    </source>
</evidence>
<dbReference type="InterPro" id="IPR027417">
    <property type="entry name" value="P-loop_NTPase"/>
</dbReference>
<evidence type="ECO:0000256" key="1">
    <source>
        <dbReference type="SAM" id="MobiDB-lite"/>
    </source>
</evidence>
<protein>
    <recommendedName>
        <fullName evidence="2">Lon protease AAA+ ATPase lid domain-containing protein</fullName>
    </recommendedName>
</protein>
<accession>A0A5J5B2A5</accession>
<reference evidence="3 4" key="1">
    <citation type="submission" date="2019-09" db="EMBL/GenBank/DDBJ databases">
        <title>A chromosome-level genome assembly of the Chinese tupelo Nyssa sinensis.</title>
        <authorList>
            <person name="Yang X."/>
            <person name="Kang M."/>
            <person name="Yang Y."/>
            <person name="Xiong H."/>
            <person name="Wang M."/>
            <person name="Zhang Z."/>
            <person name="Wang Z."/>
            <person name="Wu H."/>
            <person name="Ma T."/>
            <person name="Liu J."/>
            <person name="Xi Z."/>
        </authorList>
    </citation>
    <scope>NUCLEOTIDE SEQUENCE [LARGE SCALE GENOMIC DNA]</scope>
    <source>
        <strain evidence="3">J267</strain>
        <tissue evidence="3">Leaf</tissue>
    </source>
</reference>
<dbReference type="SUPFAM" id="SSF52540">
    <property type="entry name" value="P-loop containing nucleoside triphosphate hydrolases"/>
    <property type="match status" value="1"/>
</dbReference>
<name>A0A5J5B2A5_9ASTE</name>
<dbReference type="Gene3D" id="1.10.8.60">
    <property type="match status" value="1"/>
</dbReference>
<dbReference type="GO" id="GO:0005524">
    <property type="term" value="F:ATP binding"/>
    <property type="evidence" value="ECO:0007669"/>
    <property type="project" value="InterPro"/>
</dbReference>
<dbReference type="PANTHER" id="PTHR43718">
    <property type="entry name" value="LON PROTEASE"/>
    <property type="match status" value="1"/>
</dbReference>
<dbReference type="GO" id="GO:0006515">
    <property type="term" value="P:protein quality control for misfolded or incompletely synthesized proteins"/>
    <property type="evidence" value="ECO:0007669"/>
    <property type="project" value="TreeGrafter"/>
</dbReference>